<organism evidence="4">
    <name type="scientific">Perkinsus marinus (strain ATCC 50983 / TXsc)</name>
    <dbReference type="NCBI Taxonomy" id="423536"/>
    <lineage>
        <taxon>Eukaryota</taxon>
        <taxon>Sar</taxon>
        <taxon>Alveolata</taxon>
        <taxon>Perkinsozoa</taxon>
        <taxon>Perkinsea</taxon>
        <taxon>Perkinsida</taxon>
        <taxon>Perkinsidae</taxon>
        <taxon>Perkinsus</taxon>
    </lineage>
</organism>
<feature type="region of interest" description="Disordered" evidence="1">
    <location>
        <begin position="260"/>
        <end position="305"/>
    </location>
</feature>
<dbReference type="InterPro" id="IPR036875">
    <property type="entry name" value="Znf_CCHC_sf"/>
</dbReference>
<feature type="domain" description="CCHC-type" evidence="2">
    <location>
        <begin position="349"/>
        <end position="365"/>
    </location>
</feature>
<dbReference type="GO" id="GO:0008270">
    <property type="term" value="F:zinc ion binding"/>
    <property type="evidence" value="ECO:0007669"/>
    <property type="project" value="InterPro"/>
</dbReference>
<dbReference type="InParanoid" id="C5L1R7"/>
<gene>
    <name evidence="3" type="ORF">Pmar_PMAR003183</name>
</gene>
<feature type="compositionally biased region" description="Basic and acidic residues" evidence="1">
    <location>
        <begin position="268"/>
        <end position="285"/>
    </location>
</feature>
<evidence type="ECO:0000259" key="2">
    <source>
        <dbReference type="SMART" id="SM00343"/>
    </source>
</evidence>
<keyword evidence="4" id="KW-1185">Reference proteome</keyword>
<dbReference type="Gene3D" id="4.10.60.10">
    <property type="entry name" value="Zinc finger, CCHC-type"/>
    <property type="match status" value="1"/>
</dbReference>
<name>C5L1R7_PERM5</name>
<evidence type="ECO:0000313" key="4">
    <source>
        <dbReference type="Proteomes" id="UP000007800"/>
    </source>
</evidence>
<dbReference type="GeneID" id="9065765"/>
<evidence type="ECO:0000256" key="1">
    <source>
        <dbReference type="SAM" id="MobiDB-lite"/>
    </source>
</evidence>
<feature type="compositionally biased region" description="Basic and acidic residues" evidence="1">
    <location>
        <begin position="58"/>
        <end position="70"/>
    </location>
</feature>
<sequence>MSIKPVDDERGSDYQEKGSKSTYSKDRDTIVHEELFGDTFEGRSAPIRVLKPNSSIDSNDKAKKDKKEFDTAEQVALRLKPSYRFRGGEDKRSGSAWLEEMEDKTEGHPYVVKYLWLKHHTEPHSWGRVTRGEYAPRNCQSEYGYYLRRVKKAFRKYYDTNEHLQKVQKRLENCVQGKDTVDQFVKQLDTLSTELYFLGAAPLEYSLKWRLYVGLNSDRLRDKVEDYLEDIGISYEKFKRKVVAKAAKVKQISKVTQFEGSRPSYGARDGRSDSRERYGSRERYSGSRFRNPSVHSVGTEGTESEAEFDSKMLMAMGRDAAQIKCSRCLKMGHSARNCKAEQPAELESRCLRCGSVNHKLDDCRVNLERAKCAEVSLVTESMLKEVAPEKKLDTSNIPKVNVADGATLTIHGSVKLKVTAFEKALGVYVNKGFCGIVKNNLEGNCMRSPTATECQRTWDLLAKDGDVFGGYPLLFLYMYRPLHGPVAEGFLWVIQFEKFVDDLYFGGNTDREARAAREFVSYVFRGHGLCTDPLKDLETAHGGRKRRVITEVDELHCVCSGTPPDGKVDNRRACGILSSLYDPMGLLLEVVKDWSEVLKDKELLERLRRWLFDAQRQCAGLGTQRFVDLHNESLMLSTDASSDAWGVDVKLRGLSRVKSWSLCIMV</sequence>
<dbReference type="AlphaFoldDB" id="C5L1R7"/>
<reference evidence="3 4" key="1">
    <citation type="submission" date="2008-07" db="EMBL/GenBank/DDBJ databases">
        <authorList>
            <person name="El-Sayed N."/>
            <person name="Caler E."/>
            <person name="Inman J."/>
            <person name="Amedeo P."/>
            <person name="Hass B."/>
            <person name="Wortman J."/>
        </authorList>
    </citation>
    <scope>NUCLEOTIDE SEQUENCE [LARGE SCALE GENOMIC DNA]</scope>
    <source>
        <strain evidence="4">ATCC 50983 / TXsc</strain>
    </source>
</reference>
<feature type="domain" description="CCHC-type" evidence="2">
    <location>
        <begin position="324"/>
        <end position="340"/>
    </location>
</feature>
<dbReference type="InterPro" id="IPR001878">
    <property type="entry name" value="Znf_CCHC"/>
</dbReference>
<feature type="region of interest" description="Disordered" evidence="1">
    <location>
        <begin position="50"/>
        <end position="70"/>
    </location>
</feature>
<protein>
    <recommendedName>
        <fullName evidence="2">CCHC-type domain-containing protein</fullName>
    </recommendedName>
</protein>
<dbReference type="RefSeq" id="XP_002777518.1">
    <property type="nucleotide sequence ID" value="XM_002777472.1"/>
</dbReference>
<dbReference type="SUPFAM" id="SSF57756">
    <property type="entry name" value="Retrovirus zinc finger-like domains"/>
    <property type="match status" value="1"/>
</dbReference>
<proteinExistence type="predicted"/>
<dbReference type="OrthoDB" id="6782564at2759"/>
<dbReference type="SMART" id="SM00343">
    <property type="entry name" value="ZnF_C2HC"/>
    <property type="match status" value="2"/>
</dbReference>
<evidence type="ECO:0000313" key="3">
    <source>
        <dbReference type="EMBL" id="EER09334.1"/>
    </source>
</evidence>
<feature type="region of interest" description="Disordered" evidence="1">
    <location>
        <begin position="1"/>
        <end position="28"/>
    </location>
</feature>
<dbReference type="Proteomes" id="UP000007800">
    <property type="component" value="Unassembled WGS sequence"/>
</dbReference>
<accession>C5L1R7</accession>
<dbReference type="EMBL" id="GG678406">
    <property type="protein sequence ID" value="EER09334.1"/>
    <property type="molecule type" value="Genomic_DNA"/>
</dbReference>
<dbReference type="GO" id="GO:0003676">
    <property type="term" value="F:nucleic acid binding"/>
    <property type="evidence" value="ECO:0007669"/>
    <property type="project" value="InterPro"/>
</dbReference>